<reference evidence="1" key="1">
    <citation type="submission" date="2021-02" db="EMBL/GenBank/DDBJ databases">
        <authorList>
            <person name="Cremers G."/>
            <person name="Picone N."/>
        </authorList>
    </citation>
    <scope>NUCLEOTIDE SEQUENCE</scope>
    <source>
        <strain evidence="1">PQ17</strain>
    </source>
</reference>
<evidence type="ECO:0000313" key="1">
    <source>
        <dbReference type="EMBL" id="CAF0704909.1"/>
    </source>
</evidence>
<dbReference type="Proteomes" id="UP000663859">
    <property type="component" value="Unassembled WGS sequence"/>
</dbReference>
<protein>
    <submittedName>
        <fullName evidence="1">Uncharacterized protein</fullName>
    </submittedName>
</protein>
<dbReference type="EMBL" id="CAJNOB010000070">
    <property type="protein sequence ID" value="CAF0704909.1"/>
    <property type="molecule type" value="Genomic_DNA"/>
</dbReference>
<name>A0A8J2BM31_9BACT</name>
<accession>A0A8J2BM31</accession>
<keyword evidence="2" id="KW-1185">Reference proteome</keyword>
<organism evidence="1 2">
    <name type="scientific">Candidatus Methylacidithermus pantelleriae</name>
    <dbReference type="NCBI Taxonomy" id="2744239"/>
    <lineage>
        <taxon>Bacteria</taxon>
        <taxon>Pseudomonadati</taxon>
        <taxon>Verrucomicrobiota</taxon>
        <taxon>Methylacidiphilae</taxon>
        <taxon>Methylacidiphilales</taxon>
        <taxon>Methylacidiphilaceae</taxon>
        <taxon>Candidatus Methylacidithermus</taxon>
    </lineage>
</organism>
<sequence>MLYGFLDPTFAGVGWNTGESSSCRVLAAGRMTLRHGLKGAGSLSPFLGCKPQIRAQARLPLVTARWEISQEPWGSEVACSRSVVFFPPKS</sequence>
<dbReference type="AlphaFoldDB" id="A0A8J2BM31"/>
<evidence type="ECO:0000313" key="2">
    <source>
        <dbReference type="Proteomes" id="UP000663859"/>
    </source>
</evidence>
<gene>
    <name evidence="1" type="ORF">MPNT_80016</name>
</gene>
<comment type="caution">
    <text evidence="1">The sequence shown here is derived from an EMBL/GenBank/DDBJ whole genome shotgun (WGS) entry which is preliminary data.</text>
</comment>
<proteinExistence type="predicted"/>